<dbReference type="PROSITE" id="PS50011">
    <property type="entry name" value="PROTEIN_KINASE_DOM"/>
    <property type="match status" value="1"/>
</dbReference>
<proteinExistence type="predicted"/>
<reference evidence="2 3" key="1">
    <citation type="submission" date="2017-10" db="EMBL/GenBank/DDBJ databases">
        <title>Bacillus sp. nov., a halophilic bacterium isolated from a Keqin Lake.</title>
        <authorList>
            <person name="Wang H."/>
        </authorList>
    </citation>
    <scope>NUCLEOTIDE SEQUENCE [LARGE SCALE GENOMIC DNA]</scope>
    <source>
        <strain evidence="2 3">KCTC 13187</strain>
    </source>
</reference>
<keyword evidence="3" id="KW-1185">Reference proteome</keyword>
<dbReference type="SMART" id="SM00220">
    <property type="entry name" value="S_TKc"/>
    <property type="match status" value="1"/>
</dbReference>
<dbReference type="PANTHER" id="PTHR24362:SF309">
    <property type="entry name" value="PROTEIN KINASE DOMAIN-CONTAINING PROTEIN"/>
    <property type="match status" value="1"/>
</dbReference>
<dbReference type="PANTHER" id="PTHR24362">
    <property type="entry name" value="SERINE/THREONINE-PROTEIN KINASE NEK"/>
    <property type="match status" value="1"/>
</dbReference>
<evidence type="ECO:0000313" key="2">
    <source>
        <dbReference type="EMBL" id="RKL64952.1"/>
    </source>
</evidence>
<accession>A0A3A9K3A6</accession>
<evidence type="ECO:0000313" key="3">
    <source>
        <dbReference type="Proteomes" id="UP000281498"/>
    </source>
</evidence>
<dbReference type="AlphaFoldDB" id="A0A3A9K3A6"/>
<feature type="domain" description="Protein kinase" evidence="1">
    <location>
        <begin position="1"/>
        <end position="299"/>
    </location>
</feature>
<dbReference type="InterPro" id="IPR000719">
    <property type="entry name" value="Prot_kinase_dom"/>
</dbReference>
<dbReference type="GO" id="GO:0005524">
    <property type="term" value="F:ATP binding"/>
    <property type="evidence" value="ECO:0007669"/>
    <property type="project" value="InterPro"/>
</dbReference>
<dbReference type="OrthoDB" id="3328272at2"/>
<dbReference type="InterPro" id="IPR011009">
    <property type="entry name" value="Kinase-like_dom_sf"/>
</dbReference>
<organism evidence="2 3">
    <name type="scientific">Salipaludibacillus neizhouensis</name>
    <dbReference type="NCBI Taxonomy" id="885475"/>
    <lineage>
        <taxon>Bacteria</taxon>
        <taxon>Bacillati</taxon>
        <taxon>Bacillota</taxon>
        <taxon>Bacilli</taxon>
        <taxon>Bacillales</taxon>
        <taxon>Bacillaceae</taxon>
    </lineage>
</organism>
<sequence>MNNFSQKDFIKKVSGLVGMELSIIEQLQSREGFSFRVKGNSQEMLIKFIDINTNNATQRQRVKSLKNEAKILIELAKFSNDTYISSGTLDTTVWILRKWIDGITVWEHTKYIRANPQLQENKQKFIESLIHMVKKVIQLNKLGYLHGDLQPNHFLIDNNERVHLIDLEVSVQMDQKDTGYIGALLHFVSPETAEGMLKEKLNIPLDLMSEIYSFGAVSFFLYTGYTANSYGESPASNQIKGIEKNDKLTAITLGKTRTFSQIDAEPFPDFESVIMKCLSLQRTNRFKNFEELLISLELILNDL</sequence>
<dbReference type="Proteomes" id="UP000281498">
    <property type="component" value="Unassembled WGS sequence"/>
</dbReference>
<evidence type="ECO:0000259" key="1">
    <source>
        <dbReference type="PROSITE" id="PS50011"/>
    </source>
</evidence>
<dbReference type="RefSeq" id="WP_110939017.1">
    <property type="nucleotide sequence ID" value="NZ_KZ614148.1"/>
</dbReference>
<dbReference type="SUPFAM" id="SSF56112">
    <property type="entry name" value="Protein kinase-like (PK-like)"/>
    <property type="match status" value="1"/>
</dbReference>
<dbReference type="Pfam" id="PF00069">
    <property type="entry name" value="Pkinase"/>
    <property type="match status" value="1"/>
</dbReference>
<dbReference type="GO" id="GO:0004672">
    <property type="term" value="F:protein kinase activity"/>
    <property type="evidence" value="ECO:0007669"/>
    <property type="project" value="InterPro"/>
</dbReference>
<name>A0A3A9K3A6_9BACI</name>
<dbReference type="Gene3D" id="1.10.510.10">
    <property type="entry name" value="Transferase(Phosphotransferase) domain 1"/>
    <property type="match status" value="1"/>
</dbReference>
<dbReference type="EMBL" id="PDOE01000027">
    <property type="protein sequence ID" value="RKL64952.1"/>
    <property type="molecule type" value="Genomic_DNA"/>
</dbReference>
<protein>
    <recommendedName>
        <fullName evidence="1">Protein kinase domain-containing protein</fullName>
    </recommendedName>
</protein>
<gene>
    <name evidence="2" type="ORF">CR203_23375</name>
</gene>
<comment type="caution">
    <text evidence="2">The sequence shown here is derived from an EMBL/GenBank/DDBJ whole genome shotgun (WGS) entry which is preliminary data.</text>
</comment>